<reference evidence="8" key="1">
    <citation type="submission" date="2017-05" db="EMBL/GenBank/DDBJ databases">
        <authorList>
            <person name="Zhou J."/>
            <person name="Wang H."/>
            <person name="Yin J."/>
        </authorList>
    </citation>
    <scope>NUCLEOTIDE SEQUENCE</scope>
</reference>
<dbReference type="AlphaFoldDB" id="A0A6J3WU54"/>
<evidence type="ECO:0000256" key="5">
    <source>
        <dbReference type="ARBA" id="ARBA00023157"/>
    </source>
</evidence>
<dbReference type="GO" id="GO:0005576">
    <property type="term" value="C:extracellular region"/>
    <property type="evidence" value="ECO:0007669"/>
    <property type="project" value="InterPro"/>
</dbReference>
<accession>A0A6J3WU54</accession>
<evidence type="ECO:0000256" key="1">
    <source>
        <dbReference type="ARBA" id="ARBA00003143"/>
    </source>
</evidence>
<comment type="function">
    <text evidence="1">Probably involved in the defense reaction of plants against pathogens.</text>
</comment>
<dbReference type="InterPro" id="IPR014044">
    <property type="entry name" value="CAP_dom"/>
</dbReference>
<dbReference type="PANTHER" id="PTHR10334">
    <property type="entry name" value="CYSTEINE-RICH SECRETORY PROTEIN-RELATED"/>
    <property type="match status" value="1"/>
</dbReference>
<dbReference type="InterPro" id="IPR001283">
    <property type="entry name" value="CRISP-related"/>
</dbReference>
<dbReference type="GO" id="GO:0098542">
    <property type="term" value="P:defense response to other organism"/>
    <property type="evidence" value="ECO:0007669"/>
    <property type="project" value="UniProtKB-ARBA"/>
</dbReference>
<evidence type="ECO:0000256" key="2">
    <source>
        <dbReference type="ARBA" id="ARBA00009923"/>
    </source>
</evidence>
<dbReference type="PROSITE" id="PS01010">
    <property type="entry name" value="CRISP_2"/>
    <property type="match status" value="1"/>
</dbReference>
<dbReference type="FunFam" id="3.40.33.10:FF:000006">
    <property type="entry name" value="Putative pathogenesis-related protein 1"/>
    <property type="match status" value="1"/>
</dbReference>
<evidence type="ECO:0000256" key="6">
    <source>
        <dbReference type="ARBA" id="ARBA00023265"/>
    </source>
</evidence>
<feature type="domain" description="SCP" evidence="7">
    <location>
        <begin position="43"/>
        <end position="174"/>
    </location>
</feature>
<evidence type="ECO:0000256" key="3">
    <source>
        <dbReference type="ARBA" id="ARBA00022729"/>
    </source>
</evidence>
<dbReference type="Pfam" id="PF00188">
    <property type="entry name" value="CAP"/>
    <property type="match status" value="1"/>
</dbReference>
<evidence type="ECO:0000256" key="4">
    <source>
        <dbReference type="ARBA" id="ARBA00022821"/>
    </source>
</evidence>
<comment type="similarity">
    <text evidence="2">Belongs to the CRISP family.</text>
</comment>
<dbReference type="EMBL" id="MF044065">
    <property type="protein sequence ID" value="AVY54503.1"/>
    <property type="molecule type" value="mRNA"/>
</dbReference>
<name>A0A6J3WU54_HUMSC</name>
<dbReference type="SUPFAM" id="SSF55797">
    <property type="entry name" value="PR-1-like"/>
    <property type="match status" value="1"/>
</dbReference>
<dbReference type="Gene3D" id="3.40.33.10">
    <property type="entry name" value="CAP"/>
    <property type="match status" value="1"/>
</dbReference>
<evidence type="ECO:0000313" key="8">
    <source>
        <dbReference type="EMBL" id="AVY54503.1"/>
    </source>
</evidence>
<dbReference type="PRINTS" id="PR00838">
    <property type="entry name" value="V5ALLERGEN"/>
</dbReference>
<protein>
    <submittedName>
        <fullName evidence="8">Hum s 3 allergen</fullName>
    </submittedName>
</protein>
<organism evidence="8">
    <name type="scientific">Humulus scandens</name>
    <name type="common">Hop</name>
    <name type="synonym">Humulopsis scandens</name>
    <dbReference type="NCBI Taxonomy" id="228586"/>
    <lineage>
        <taxon>Eukaryota</taxon>
        <taxon>Viridiplantae</taxon>
        <taxon>Streptophyta</taxon>
        <taxon>Embryophyta</taxon>
        <taxon>Tracheophyta</taxon>
        <taxon>Spermatophyta</taxon>
        <taxon>Magnoliopsida</taxon>
        <taxon>eudicotyledons</taxon>
        <taxon>Gunneridae</taxon>
        <taxon>Pentapetalae</taxon>
        <taxon>rosids</taxon>
        <taxon>fabids</taxon>
        <taxon>Rosales</taxon>
        <taxon>Cannabaceae</taxon>
        <taxon>Humulus</taxon>
    </lineage>
</organism>
<evidence type="ECO:0000259" key="7">
    <source>
        <dbReference type="SMART" id="SM00198"/>
    </source>
</evidence>
<dbReference type="InterPro" id="IPR002413">
    <property type="entry name" value="V5_allergen-like"/>
</dbReference>
<dbReference type="PROSITE" id="PS01009">
    <property type="entry name" value="CRISP_1"/>
    <property type="match status" value="1"/>
</dbReference>
<proteinExistence type="evidence at transcript level"/>
<dbReference type="SMART" id="SM00198">
    <property type="entry name" value="SCP"/>
    <property type="match status" value="1"/>
</dbReference>
<dbReference type="InterPro" id="IPR018244">
    <property type="entry name" value="Allrgn_V5/Tpx1_CS"/>
</dbReference>
<dbReference type="CDD" id="cd05381">
    <property type="entry name" value="CAP_PR-1"/>
    <property type="match status" value="1"/>
</dbReference>
<keyword evidence="3" id="KW-0732">Signal</keyword>
<keyword evidence="4" id="KW-0611">Plant defense</keyword>
<keyword evidence="6" id="KW-0568">Pathogenesis-related protein</keyword>
<dbReference type="InterPro" id="IPR035940">
    <property type="entry name" value="CAP_sf"/>
</dbReference>
<sequence length="178" mass="19987">MMRSQKMSLNNEASTKVLLVGQMLMVMMVIATAAKPFPTDNKSSHKAYLDAHNAVRAKVGVGPMTWNKTLEDYAQKYANSRLSNKCEFEHSGGPYGENLCEGYGEMPGEQAVKYWADEKSHYDYASNSCVGGECGHYTQLVWRNSVQLGCARTMCSNGWMFVICSYYPPGNYLDQRPY</sequence>
<keyword evidence="5" id="KW-1015">Disulfide bond</keyword>
<dbReference type="PRINTS" id="PR00837">
    <property type="entry name" value="V5TPXLIKE"/>
</dbReference>